<proteinExistence type="predicted"/>
<evidence type="ECO:0000313" key="3">
    <source>
        <dbReference type="EMBL" id="MFC4350845.1"/>
    </source>
</evidence>
<dbReference type="PROSITE" id="PS00455">
    <property type="entry name" value="AMP_BINDING"/>
    <property type="match status" value="1"/>
</dbReference>
<dbReference type="InterPro" id="IPR042099">
    <property type="entry name" value="ANL_N_sf"/>
</dbReference>
<dbReference type="InterPro" id="IPR045851">
    <property type="entry name" value="AMP-bd_C_sf"/>
</dbReference>
<organism evidence="3 4">
    <name type="scientific">Fodinicurvata halophila</name>
    <dbReference type="NCBI Taxonomy" id="1419723"/>
    <lineage>
        <taxon>Bacteria</taxon>
        <taxon>Pseudomonadati</taxon>
        <taxon>Pseudomonadota</taxon>
        <taxon>Alphaproteobacteria</taxon>
        <taxon>Rhodospirillales</taxon>
        <taxon>Rhodovibrionaceae</taxon>
        <taxon>Fodinicurvata</taxon>
    </lineage>
</organism>
<dbReference type="Pfam" id="PF13193">
    <property type="entry name" value="AMP-binding_C"/>
    <property type="match status" value="1"/>
</dbReference>
<dbReference type="InterPro" id="IPR000873">
    <property type="entry name" value="AMP-dep_synth/lig_dom"/>
</dbReference>
<dbReference type="PANTHER" id="PTHR43767">
    <property type="entry name" value="LONG-CHAIN-FATTY-ACID--COA LIGASE"/>
    <property type="match status" value="1"/>
</dbReference>
<keyword evidence="4" id="KW-1185">Reference proteome</keyword>
<dbReference type="InterPro" id="IPR020845">
    <property type="entry name" value="AMP-binding_CS"/>
</dbReference>
<evidence type="ECO:0000313" key="4">
    <source>
        <dbReference type="Proteomes" id="UP001595799"/>
    </source>
</evidence>
<feature type="domain" description="AMP-binding enzyme C-terminal" evidence="2">
    <location>
        <begin position="418"/>
        <end position="493"/>
    </location>
</feature>
<dbReference type="InterPro" id="IPR050237">
    <property type="entry name" value="ATP-dep_AMP-bd_enzyme"/>
</dbReference>
<dbReference type="PANTHER" id="PTHR43767:SF1">
    <property type="entry name" value="NONRIBOSOMAL PEPTIDE SYNTHASE PES1 (EUROFUNG)-RELATED"/>
    <property type="match status" value="1"/>
</dbReference>
<dbReference type="RefSeq" id="WP_382421184.1">
    <property type="nucleotide sequence ID" value="NZ_JBHSCW010000002.1"/>
</dbReference>
<evidence type="ECO:0000259" key="1">
    <source>
        <dbReference type="Pfam" id="PF00501"/>
    </source>
</evidence>
<feature type="domain" description="AMP-dependent synthetase/ligase" evidence="1">
    <location>
        <begin position="8"/>
        <end position="368"/>
    </location>
</feature>
<dbReference type="Gene3D" id="3.40.50.12780">
    <property type="entry name" value="N-terminal domain of ligase-like"/>
    <property type="match status" value="1"/>
</dbReference>
<protein>
    <submittedName>
        <fullName evidence="3">Class I adenylate-forming enzyme family protein</fullName>
    </submittedName>
</protein>
<dbReference type="SUPFAM" id="SSF56801">
    <property type="entry name" value="Acetyl-CoA synthetase-like"/>
    <property type="match status" value="1"/>
</dbReference>
<evidence type="ECO:0000259" key="2">
    <source>
        <dbReference type="Pfam" id="PF13193"/>
    </source>
</evidence>
<name>A0ABV8UJN8_9PROT</name>
<sequence length="509" mass="55196">MNPAEWLARTARNRPETPALFHGEEKLADYAGFNRKSASIGAYLRELGLGRGDRIAVVLPNCPEYLPVLYGIWYAGATAVPINAKLHAKEVAWILEDAGARLVFLQDAQALVATGSIRDDVDMIEPGSPRFTEMFDTPPLDWPESLGPEQIVWLFYTSGTTGRPKGAMLSGANLMAMSLSYLVDVDEVRPEDAALYATPMSHGAGLYNFVHVLRGARHVIPRSGGFDPTEILETAPRIGNISMFAAPTVVKRLAEVARQTGAGSDGIKTIVYGGGPMYVADIQQALDVFGPKFVQIYGQGESPMCITALSRADIADRGHPKWTKRLASVGRAQSVVEVRVVDAEGRPLPAGEVGEVTVRGTSVMQGYLGNPEANAKSLRDGWLWTGDLGQLDADGYLYLHDRAKDLVISGGSNIYPREVEEALLTHPGVQEVSVVGAPDPEWGEIVVAFVVAAEGTTPEPVALDAACSAEIARFKKPKKYVFVDELPKNNYGKVLKTELRKQLQEQEVR</sequence>
<dbReference type="InterPro" id="IPR025110">
    <property type="entry name" value="AMP-bd_C"/>
</dbReference>
<gene>
    <name evidence="3" type="ORF">ACFOW6_04725</name>
</gene>
<dbReference type="EMBL" id="JBHSCW010000002">
    <property type="protein sequence ID" value="MFC4350845.1"/>
    <property type="molecule type" value="Genomic_DNA"/>
</dbReference>
<dbReference type="Pfam" id="PF00501">
    <property type="entry name" value="AMP-binding"/>
    <property type="match status" value="1"/>
</dbReference>
<reference evidence="4" key="1">
    <citation type="journal article" date="2019" name="Int. J. Syst. Evol. Microbiol.">
        <title>The Global Catalogue of Microorganisms (GCM) 10K type strain sequencing project: providing services to taxonomists for standard genome sequencing and annotation.</title>
        <authorList>
            <consortium name="The Broad Institute Genomics Platform"/>
            <consortium name="The Broad Institute Genome Sequencing Center for Infectious Disease"/>
            <person name="Wu L."/>
            <person name="Ma J."/>
        </authorList>
    </citation>
    <scope>NUCLEOTIDE SEQUENCE [LARGE SCALE GENOMIC DNA]</scope>
    <source>
        <strain evidence="4">CECT 8472</strain>
    </source>
</reference>
<dbReference type="Proteomes" id="UP001595799">
    <property type="component" value="Unassembled WGS sequence"/>
</dbReference>
<dbReference type="Gene3D" id="3.30.300.30">
    <property type="match status" value="1"/>
</dbReference>
<comment type="caution">
    <text evidence="3">The sequence shown here is derived from an EMBL/GenBank/DDBJ whole genome shotgun (WGS) entry which is preliminary data.</text>
</comment>
<accession>A0ABV8UJN8</accession>